<dbReference type="GeneID" id="29062012"/>
<evidence type="ECO:0000313" key="1">
    <source>
        <dbReference type="EMBL" id="ANZ49520.1"/>
    </source>
</evidence>
<evidence type="ECO:0000313" key="2">
    <source>
        <dbReference type="Proteomes" id="UP000202923"/>
    </source>
</evidence>
<gene>
    <name evidence="1" type="ORF">KWAN_168</name>
</gene>
<organism evidence="1 2">
    <name type="scientific">Erwinia phage vB_EamM_Kwan</name>
    <dbReference type="NCBI Taxonomy" id="1883374"/>
    <lineage>
        <taxon>Viruses</taxon>
        <taxon>Duplodnaviria</taxon>
        <taxon>Heunggongvirae</taxon>
        <taxon>Uroviricota</taxon>
        <taxon>Caudoviricetes</taxon>
        <taxon>Chimalliviridae</taxon>
        <taxon>Wellingtonvirus</taxon>
        <taxon>Wellingtonvirus wellington</taxon>
    </lineage>
</organism>
<proteinExistence type="predicted"/>
<dbReference type="Proteomes" id="UP000202923">
    <property type="component" value="Genome"/>
</dbReference>
<sequence>MTIRLSWPSQASKALTSIEIYRKVGHSATLDINNPGTPTATVAGDATQYVEDVANLTEKTVYTYWIAAVKGTERLFSAPIVQGFFLDTGPGPQKLLMGDWYAGYFGVVSNQELAAREDIIGAGGGLTAAQAAQYKYAQNYWYKFVYKGRIVYYPNVRTGYAAYADTYNAGMAYGIDGVGPIIPTGANPTAGVPQTAMFTKNGYKYRVRLPYGLDYSVSVASTDYDNGEFRNTFARLFATNNNYTDPKDQGKFASLPVLSSGTTTTELGTTALVPLYTNANALYNYGYNPPAITYAGIGGQTFSMFFVLELVLP</sequence>
<dbReference type="EMBL" id="KX397369">
    <property type="protein sequence ID" value="ANZ49520.1"/>
    <property type="molecule type" value="Genomic_DNA"/>
</dbReference>
<dbReference type="Gene3D" id="2.60.40.10">
    <property type="entry name" value="Immunoglobulins"/>
    <property type="match status" value="1"/>
</dbReference>
<accession>A0A1B2IE18</accession>
<dbReference type="RefSeq" id="YP_009278773.1">
    <property type="nucleotide sequence ID" value="NC_031010.1"/>
</dbReference>
<name>A0A1B2IE18_9CAUD</name>
<dbReference type="KEGG" id="vg:29062012"/>
<dbReference type="InterPro" id="IPR013783">
    <property type="entry name" value="Ig-like_fold"/>
</dbReference>
<protein>
    <submittedName>
        <fullName evidence="1">Putative virion structural protein</fullName>
    </submittedName>
</protein>
<dbReference type="OrthoDB" id="10980at10239"/>
<reference evidence="1 2" key="1">
    <citation type="submission" date="2016-06" db="EMBL/GenBank/DDBJ databases">
        <authorList>
            <person name="Kjaerup R.B."/>
            <person name="Dalgaard T.S."/>
            <person name="Juul-Madsen H.R."/>
        </authorList>
    </citation>
    <scope>NUCLEOTIDE SEQUENCE [LARGE SCALE GENOMIC DNA]</scope>
</reference>